<dbReference type="Proteomes" id="UP000540909">
    <property type="component" value="Unassembled WGS sequence"/>
</dbReference>
<dbReference type="EMBL" id="JACIFY010000014">
    <property type="protein sequence ID" value="MBB4237220.1"/>
    <property type="molecule type" value="Genomic_DNA"/>
</dbReference>
<dbReference type="AlphaFoldDB" id="A0A7W6R6A5"/>
<dbReference type="Gene3D" id="1.20.200.10">
    <property type="entry name" value="Fumarase/aspartase (Central domain)"/>
    <property type="match status" value="1"/>
</dbReference>
<evidence type="ECO:0000313" key="1">
    <source>
        <dbReference type="EMBL" id="MBB4237220.1"/>
    </source>
</evidence>
<proteinExistence type="predicted"/>
<comment type="caution">
    <text evidence="1">The sequence shown here is derived from an EMBL/GenBank/DDBJ whole genome shotgun (WGS) entry which is preliminary data.</text>
</comment>
<dbReference type="SUPFAM" id="SSF48557">
    <property type="entry name" value="L-aspartase-like"/>
    <property type="match status" value="1"/>
</dbReference>
<name>A0A7W6R6A5_9HYPH</name>
<accession>A0A7W6R6A5</accession>
<sequence>MIGPDATLTFDFALSRLADVIEKLLVYPENMEKNLNKLRGRRFPRRRLLQPAAQNDMNCLADY</sequence>
<gene>
    <name evidence="1" type="ORF">GGD57_003820</name>
</gene>
<organism evidence="1 2">
    <name type="scientific">Rhizobium esperanzae</name>
    <dbReference type="NCBI Taxonomy" id="1967781"/>
    <lineage>
        <taxon>Bacteria</taxon>
        <taxon>Pseudomonadati</taxon>
        <taxon>Pseudomonadota</taxon>
        <taxon>Alphaproteobacteria</taxon>
        <taxon>Hyphomicrobiales</taxon>
        <taxon>Rhizobiaceae</taxon>
        <taxon>Rhizobium/Agrobacterium group</taxon>
        <taxon>Rhizobium</taxon>
    </lineage>
</organism>
<dbReference type="InterPro" id="IPR008948">
    <property type="entry name" value="L-Aspartase-like"/>
</dbReference>
<keyword evidence="1" id="KW-0456">Lyase</keyword>
<reference evidence="1 2" key="1">
    <citation type="submission" date="2020-08" db="EMBL/GenBank/DDBJ databases">
        <title>Genomic Encyclopedia of Type Strains, Phase IV (KMG-V): Genome sequencing to study the core and pangenomes of soil and plant-associated prokaryotes.</title>
        <authorList>
            <person name="Whitman W."/>
        </authorList>
    </citation>
    <scope>NUCLEOTIDE SEQUENCE [LARGE SCALE GENOMIC DNA]</scope>
    <source>
        <strain evidence="1 2">SEMIA 4089</strain>
    </source>
</reference>
<dbReference type="GO" id="GO:0016829">
    <property type="term" value="F:lyase activity"/>
    <property type="evidence" value="ECO:0007669"/>
    <property type="project" value="UniProtKB-KW"/>
</dbReference>
<protein>
    <submittedName>
        <fullName evidence="1">Adenylosuccinate lyase</fullName>
    </submittedName>
</protein>
<evidence type="ECO:0000313" key="2">
    <source>
        <dbReference type="Proteomes" id="UP000540909"/>
    </source>
</evidence>